<dbReference type="GO" id="GO:0071555">
    <property type="term" value="P:cell wall organization"/>
    <property type="evidence" value="ECO:0007669"/>
    <property type="project" value="UniProtKB-KW"/>
</dbReference>
<feature type="binding site" evidence="18">
    <location>
        <position position="327"/>
    </location>
    <ligand>
        <name>UDP-N-acetyl-alpha-D-glucosamine</name>
        <dbReference type="ChEBI" id="CHEBI:57705"/>
    </ligand>
</feature>
<dbReference type="EMBL" id="AEUP01000027">
    <property type="protein sequence ID" value="EGE47649.1"/>
    <property type="molecule type" value="Genomic_DNA"/>
</dbReference>
<dbReference type="GO" id="GO:0016020">
    <property type="term" value="C:membrane"/>
    <property type="evidence" value="ECO:0007669"/>
    <property type="project" value="GOC"/>
</dbReference>
<feature type="binding site" evidence="18">
    <location>
        <position position="166"/>
    </location>
    <ligand>
        <name>UDP-N-acetyl-alpha-D-glucosamine</name>
        <dbReference type="ChEBI" id="CHEBI:57705"/>
    </ligand>
</feature>
<sequence>MPELGLPHAVMTSISAPRPATAVLLAAGLGTRMKSSRPKAMQSLGGRPMLAHLLANAAEVFDRLVVVIGPDMEEVAELAAPYPVVVQQERLGTAHAALQAEAWFGDGDVAVLYADNPLISAETLNRLLEERRKPDVGLALLAMRPADPARYGRVVAQNGNVERIVEWADATPEERAIDLCNAGVLCADAVDFRRWLHNVRNDNAKGEYYLTDVVDLAVADSVQVRAVEAAEDELRGVNSRAELAQAEAALQTRLRNKAMENGVTLVAPETVFLSADTQIEADVLIEPNVFFGPGVTVQSGAVIRAFSHLEGCEVQANAIIGPYARIREGSTIGASARVGNFVELKATTLGEGSKANHLTYLGNTEIGSHTNIGAGTITCNYDGVFKHTTTIGEKAFIGSDSILVAPVTIGDNALVAAGSVITKNVPDEALAFGRAQQVNKAEMGRLFKERLQAKKENG</sequence>
<dbReference type="GO" id="GO:0009245">
    <property type="term" value="P:lipid A biosynthetic process"/>
    <property type="evidence" value="ECO:0007669"/>
    <property type="project" value="UniProtKB-UniRule"/>
</dbReference>
<dbReference type="PANTHER" id="PTHR43584">
    <property type="entry name" value="NUCLEOTIDYL TRANSFERASE"/>
    <property type="match status" value="1"/>
</dbReference>
<reference evidence="20 21" key="1">
    <citation type="journal article" date="2011" name="Science">
        <title>Drosophila microbiome modulates host developmental and metabolic homeostasis via insulin signaling.</title>
        <authorList>
            <person name="Shin S.C."/>
            <person name="Kim S.H."/>
            <person name="You H."/>
            <person name="Kim B."/>
            <person name="Kim A.C."/>
            <person name="Lee K.A."/>
            <person name="Yoon J.H."/>
            <person name="Ryu J.H."/>
            <person name="Lee W.J."/>
        </authorList>
    </citation>
    <scope>NUCLEOTIDE SEQUENCE [LARGE SCALE GENOMIC DNA]</scope>
    <source>
        <strain evidence="20 21">DM001</strain>
    </source>
</reference>
<evidence type="ECO:0000256" key="2">
    <source>
        <dbReference type="ARBA" id="ARBA00007707"/>
    </source>
</evidence>
<evidence type="ECO:0000259" key="19">
    <source>
        <dbReference type="Pfam" id="PF12804"/>
    </source>
</evidence>
<keyword evidence="7 18" id="KW-0479">Metal-binding</keyword>
<dbReference type="Proteomes" id="UP000018454">
    <property type="component" value="Unassembled WGS sequence"/>
</dbReference>
<evidence type="ECO:0000313" key="21">
    <source>
        <dbReference type="Proteomes" id="UP000018454"/>
    </source>
</evidence>
<comment type="pathway">
    <text evidence="18">Bacterial outer membrane biogenesis; LPS lipid A biosynthesis.</text>
</comment>
<dbReference type="InterPro" id="IPR011004">
    <property type="entry name" value="Trimer_LpxA-like_sf"/>
</dbReference>
<comment type="caution">
    <text evidence="20">The sequence shown here is derived from an EMBL/GenBank/DDBJ whole genome shotgun (WGS) entry which is preliminary data.</text>
</comment>
<comment type="pathway">
    <text evidence="18">Nucleotide-sugar biosynthesis; UDP-N-acetyl-alpha-D-glucosamine biosynthesis; N-acetyl-alpha-D-glucosamine 1-phosphate from alpha-D-glucosamine 6-phosphate (route II): step 2/2.</text>
</comment>
<evidence type="ECO:0000256" key="5">
    <source>
        <dbReference type="ARBA" id="ARBA00022679"/>
    </source>
</evidence>
<evidence type="ECO:0000256" key="11">
    <source>
        <dbReference type="ARBA" id="ARBA00022984"/>
    </source>
</evidence>
<comment type="catalytic activity">
    <reaction evidence="15 18">
        <text>alpha-D-glucosamine 1-phosphate + acetyl-CoA = N-acetyl-alpha-D-glucosamine 1-phosphate + CoA + H(+)</text>
        <dbReference type="Rhea" id="RHEA:13725"/>
        <dbReference type="ChEBI" id="CHEBI:15378"/>
        <dbReference type="ChEBI" id="CHEBI:57287"/>
        <dbReference type="ChEBI" id="CHEBI:57288"/>
        <dbReference type="ChEBI" id="CHEBI:57776"/>
        <dbReference type="ChEBI" id="CHEBI:58516"/>
        <dbReference type="EC" id="2.3.1.157"/>
    </reaction>
</comment>
<keyword evidence="14 18" id="KW-0961">Cell wall biogenesis/degradation</keyword>
<dbReference type="InterPro" id="IPR018357">
    <property type="entry name" value="Hexapep_transf_CS"/>
</dbReference>
<feature type="binding site" evidence="18">
    <location>
        <position position="360"/>
    </location>
    <ligand>
        <name>UDP-N-acetyl-alpha-D-glucosamine</name>
        <dbReference type="ChEBI" id="CHEBI:57705"/>
    </ligand>
</feature>
<comment type="subcellular location">
    <subcellularLocation>
        <location evidence="1 18">Cytoplasm</location>
    </subcellularLocation>
</comment>
<dbReference type="GO" id="GO:0019134">
    <property type="term" value="F:glucosamine-1-phosphate N-acetyltransferase activity"/>
    <property type="evidence" value="ECO:0007669"/>
    <property type="project" value="UniProtKB-UniRule"/>
</dbReference>
<comment type="function">
    <text evidence="17 18">Catalyzes the last two sequential reactions in the de novo biosynthetic pathway for UDP-N-acetylglucosamine (UDP-GlcNAc). The C-terminal domain catalyzes the transfer of acetyl group from acetyl coenzyme A to glucosamine-1-phosphate (GlcN-1-P) to produce N-acetylglucosamine-1-phosphate (GlcNAc-1-P), which is converted into UDP-GlcNAc by the transfer of uridine 5-monophosphate (from uridine 5-triphosphate), a reaction catalyzed by the N-terminal domain.</text>
</comment>
<feature type="binding site" evidence="18">
    <location>
        <position position="417"/>
    </location>
    <ligand>
        <name>acetyl-CoA</name>
        <dbReference type="ChEBI" id="CHEBI:57288"/>
    </ligand>
</feature>
<dbReference type="UniPathway" id="UPA00113">
    <property type="reaction ID" value="UER00532"/>
</dbReference>
<dbReference type="UniPathway" id="UPA00973"/>
<feature type="binding site" evidence="18">
    <location>
        <begin position="380"/>
        <end position="381"/>
    </location>
    <ligand>
        <name>acetyl-CoA</name>
        <dbReference type="ChEBI" id="CHEBI:57288"/>
    </ligand>
</feature>
<feature type="binding site" evidence="18">
    <location>
        <position position="181"/>
    </location>
    <ligand>
        <name>UDP-N-acetyl-alpha-D-glucosamine</name>
        <dbReference type="ChEBI" id="CHEBI:57705"/>
    </ligand>
</feature>
<keyword evidence="13 18" id="KW-0012">Acyltransferase</keyword>
<evidence type="ECO:0000313" key="20">
    <source>
        <dbReference type="EMBL" id="EGE47649.1"/>
    </source>
</evidence>
<evidence type="ECO:0000256" key="3">
    <source>
        <dbReference type="ARBA" id="ARBA00007947"/>
    </source>
</evidence>
<feature type="region of interest" description="Linker" evidence="18">
    <location>
        <begin position="241"/>
        <end position="261"/>
    </location>
</feature>
<comment type="cofactor">
    <cofactor evidence="18">
        <name>Mg(2+)</name>
        <dbReference type="ChEBI" id="CHEBI:18420"/>
    </cofactor>
    <text evidence="18">Binds 1 Mg(2+) ion per subunit.</text>
</comment>
<dbReference type="RefSeq" id="WP_006116578.1">
    <property type="nucleotide sequence ID" value="NZ_AEUP01000027.1"/>
</dbReference>
<comment type="similarity">
    <text evidence="3 18">In the N-terminal section; belongs to the N-acetylglucosamine-1-phosphate uridyltransferase family.</text>
</comment>
<comment type="pathway">
    <text evidence="18">Nucleotide-sugar biosynthesis; UDP-N-acetyl-alpha-D-glucosamine biosynthesis; UDP-N-acetyl-alpha-D-glucosamine from N-acetyl-alpha-D-glucosamine 1-phosphate: step 1/1.</text>
</comment>
<evidence type="ECO:0000256" key="13">
    <source>
        <dbReference type="ARBA" id="ARBA00023315"/>
    </source>
</evidence>
<feature type="region of interest" description="Pyrophosphorylase" evidence="18">
    <location>
        <begin position="1"/>
        <end position="240"/>
    </location>
</feature>
<evidence type="ECO:0000256" key="9">
    <source>
        <dbReference type="ARBA" id="ARBA00022842"/>
    </source>
</evidence>
<keyword evidence="10 18" id="KW-0133">Cell shape</keyword>
<comment type="subunit">
    <text evidence="18">Homotrimer.</text>
</comment>
<evidence type="ECO:0000256" key="15">
    <source>
        <dbReference type="ARBA" id="ARBA00048247"/>
    </source>
</evidence>
<comment type="catalytic activity">
    <reaction evidence="16 18">
        <text>N-acetyl-alpha-D-glucosamine 1-phosphate + UTP + H(+) = UDP-N-acetyl-alpha-D-glucosamine + diphosphate</text>
        <dbReference type="Rhea" id="RHEA:13509"/>
        <dbReference type="ChEBI" id="CHEBI:15378"/>
        <dbReference type="ChEBI" id="CHEBI:33019"/>
        <dbReference type="ChEBI" id="CHEBI:46398"/>
        <dbReference type="ChEBI" id="CHEBI:57705"/>
        <dbReference type="ChEBI" id="CHEBI:57776"/>
        <dbReference type="EC" id="2.7.7.23"/>
    </reaction>
</comment>
<evidence type="ECO:0000256" key="6">
    <source>
        <dbReference type="ARBA" id="ARBA00022695"/>
    </source>
</evidence>
<feature type="binding site" evidence="18">
    <location>
        <position position="39"/>
    </location>
    <ligand>
        <name>UDP-N-acetyl-alpha-D-glucosamine</name>
        <dbReference type="ChEBI" id="CHEBI:57705"/>
    </ligand>
</feature>
<keyword evidence="4 18" id="KW-0963">Cytoplasm</keyword>
<keyword evidence="6 18" id="KW-0548">Nucleotidyltransferase</keyword>
<keyword evidence="11 18" id="KW-0573">Peptidoglycan synthesis</keyword>
<evidence type="ECO:0000256" key="14">
    <source>
        <dbReference type="ARBA" id="ARBA00023316"/>
    </source>
</evidence>
<dbReference type="SUPFAM" id="SSF51161">
    <property type="entry name" value="Trimeric LpxA-like enzymes"/>
    <property type="match status" value="1"/>
</dbReference>
<evidence type="ECO:0000256" key="10">
    <source>
        <dbReference type="ARBA" id="ARBA00022960"/>
    </source>
</evidence>
<dbReference type="NCBIfam" id="NF010933">
    <property type="entry name" value="PRK14353.1"/>
    <property type="match status" value="1"/>
</dbReference>
<feature type="binding site" evidence="18">
    <location>
        <position position="115"/>
    </location>
    <ligand>
        <name>Mg(2+)</name>
        <dbReference type="ChEBI" id="CHEBI:18420"/>
    </ligand>
</feature>
<organism evidence="20 21">
    <name type="scientific">Acetobacter pomorum DM001</name>
    <dbReference type="NCBI Taxonomy" id="945681"/>
    <lineage>
        <taxon>Bacteria</taxon>
        <taxon>Pseudomonadati</taxon>
        <taxon>Pseudomonadota</taxon>
        <taxon>Alphaproteobacteria</taxon>
        <taxon>Acetobacterales</taxon>
        <taxon>Acetobacteraceae</taxon>
        <taxon>Acetobacter</taxon>
    </lineage>
</organism>
<dbReference type="InterPro" id="IPR050065">
    <property type="entry name" value="GlmU-like"/>
</dbReference>
<dbReference type="GO" id="GO:0008360">
    <property type="term" value="P:regulation of cell shape"/>
    <property type="evidence" value="ECO:0007669"/>
    <property type="project" value="UniProtKB-KW"/>
</dbReference>
<dbReference type="InterPro" id="IPR029044">
    <property type="entry name" value="Nucleotide-diphossugar_trans"/>
</dbReference>
<feature type="binding site" evidence="18">
    <location>
        <position position="238"/>
    </location>
    <ligand>
        <name>UDP-N-acetyl-alpha-D-glucosamine</name>
        <dbReference type="ChEBI" id="CHEBI:57705"/>
    </ligand>
</feature>
<dbReference type="InterPro" id="IPR038009">
    <property type="entry name" value="GlmU_C_LbH"/>
</dbReference>
<dbReference type="OrthoDB" id="9775031at2"/>
<evidence type="ECO:0000256" key="7">
    <source>
        <dbReference type="ARBA" id="ARBA00022723"/>
    </source>
</evidence>
<protein>
    <recommendedName>
        <fullName evidence="18">Bifunctional protein GlmU</fullName>
    </recommendedName>
    <domain>
        <recommendedName>
            <fullName evidence="18">UDP-N-acetylglucosamine pyrophosphorylase</fullName>
            <ecNumber evidence="18">2.7.7.23</ecNumber>
        </recommendedName>
        <alternativeName>
            <fullName evidence="18">N-acetylglucosamine-1-phosphate uridyltransferase</fullName>
        </alternativeName>
    </domain>
    <domain>
        <recommendedName>
            <fullName evidence="18">Glucosamine-1-phosphate N-acetyltransferase</fullName>
            <ecNumber evidence="18">2.3.1.157</ecNumber>
        </recommendedName>
    </domain>
</protein>
<comment type="similarity">
    <text evidence="2 18">In the C-terminal section; belongs to the transferase hexapeptide repeat family.</text>
</comment>
<evidence type="ECO:0000256" key="12">
    <source>
        <dbReference type="ARBA" id="ARBA00023268"/>
    </source>
</evidence>
<feature type="binding site" evidence="18">
    <location>
        <begin position="25"/>
        <end position="28"/>
    </location>
    <ligand>
        <name>UDP-N-acetyl-alpha-D-glucosamine</name>
        <dbReference type="ChEBI" id="CHEBI:57705"/>
    </ligand>
</feature>
<comment type="caution">
    <text evidence="18">Lacks conserved residue(s) required for the propagation of feature annotation.</text>
</comment>
<accession>F1YU77</accession>
<name>F1YU77_9PROT</name>
<feature type="domain" description="MobA-like NTP transferase" evidence="19">
    <location>
        <begin position="22"/>
        <end position="137"/>
    </location>
</feature>
<feature type="binding site" evidence="18">
    <location>
        <position position="374"/>
    </location>
    <ligand>
        <name>acetyl-CoA</name>
        <dbReference type="ChEBI" id="CHEBI:57288"/>
    </ligand>
</feature>
<dbReference type="AlphaFoldDB" id="F1YU77"/>
<dbReference type="GO" id="GO:0006048">
    <property type="term" value="P:UDP-N-acetylglucosamine biosynthetic process"/>
    <property type="evidence" value="ECO:0007669"/>
    <property type="project" value="UniProtKB-UniPathway"/>
</dbReference>
<dbReference type="Gene3D" id="3.90.550.10">
    <property type="entry name" value="Spore Coat Polysaccharide Biosynthesis Protein SpsA, Chain A"/>
    <property type="match status" value="1"/>
</dbReference>
<dbReference type="SUPFAM" id="SSF53448">
    <property type="entry name" value="Nucleotide-diphospho-sugar transferases"/>
    <property type="match status" value="1"/>
</dbReference>
<dbReference type="GO" id="GO:0003977">
    <property type="term" value="F:UDP-N-acetylglucosamine diphosphorylase activity"/>
    <property type="evidence" value="ECO:0007669"/>
    <property type="project" value="UniProtKB-UniRule"/>
</dbReference>
<dbReference type="PROSITE" id="PS00101">
    <property type="entry name" value="HEXAPEP_TRANSFERASES"/>
    <property type="match status" value="1"/>
</dbReference>
<evidence type="ECO:0000256" key="4">
    <source>
        <dbReference type="ARBA" id="ARBA00022490"/>
    </source>
</evidence>
<dbReference type="PANTHER" id="PTHR43584:SF3">
    <property type="entry name" value="BIFUNCTIONAL PROTEIN GLMU"/>
    <property type="match status" value="1"/>
</dbReference>
<keyword evidence="5 18" id="KW-0808">Transferase</keyword>
<feature type="binding site" evidence="18">
    <location>
        <position position="152"/>
    </location>
    <ligand>
        <name>UDP-N-acetyl-alpha-D-glucosamine</name>
        <dbReference type="ChEBI" id="CHEBI:57705"/>
    </ligand>
</feature>
<dbReference type="InterPro" id="IPR005882">
    <property type="entry name" value="Bifunctional_GlmU"/>
</dbReference>
<dbReference type="Pfam" id="PF12804">
    <property type="entry name" value="NTP_transf_3"/>
    <property type="match status" value="1"/>
</dbReference>
<evidence type="ECO:0000256" key="17">
    <source>
        <dbReference type="ARBA" id="ARBA00049628"/>
    </source>
</evidence>
<proteinExistence type="inferred from homology"/>
<dbReference type="CDD" id="cd02540">
    <property type="entry name" value="GT2_GlmU_N_bac"/>
    <property type="match status" value="1"/>
</dbReference>
<dbReference type="HAMAP" id="MF_01631">
    <property type="entry name" value="GlmU"/>
    <property type="match status" value="1"/>
</dbReference>
<feature type="binding site" evidence="18">
    <location>
        <position position="399"/>
    </location>
    <ligand>
        <name>acetyl-CoA</name>
        <dbReference type="ChEBI" id="CHEBI:57288"/>
    </ligand>
</feature>
<dbReference type="GO" id="GO:0000902">
    <property type="term" value="P:cell morphogenesis"/>
    <property type="evidence" value="ECO:0007669"/>
    <property type="project" value="UniProtKB-UniRule"/>
</dbReference>
<dbReference type="Gene3D" id="2.160.10.10">
    <property type="entry name" value="Hexapeptide repeat proteins"/>
    <property type="match status" value="1"/>
</dbReference>
<feature type="binding site" evidence="18">
    <location>
        <position position="87"/>
    </location>
    <ligand>
        <name>UDP-N-acetyl-alpha-D-glucosamine</name>
        <dbReference type="ChEBI" id="CHEBI:57705"/>
    </ligand>
</feature>
<keyword evidence="9 18" id="KW-0460">Magnesium</keyword>
<gene>
    <name evidence="18 20" type="primary">glmU</name>
    <name evidence="20" type="ORF">APO_1497</name>
</gene>
<dbReference type="Pfam" id="PF00132">
    <property type="entry name" value="Hexapep"/>
    <property type="match status" value="1"/>
</dbReference>
<dbReference type="GO" id="GO:0009252">
    <property type="term" value="P:peptidoglycan biosynthetic process"/>
    <property type="evidence" value="ECO:0007669"/>
    <property type="project" value="UniProtKB-UniRule"/>
</dbReference>
<feature type="binding site" evidence="18">
    <location>
        <position position="345"/>
    </location>
    <ligand>
        <name>UDP-N-acetyl-alpha-D-glucosamine</name>
        <dbReference type="ChEBI" id="CHEBI:57705"/>
    </ligand>
</feature>
<keyword evidence="8 18" id="KW-0677">Repeat</keyword>
<evidence type="ECO:0000256" key="1">
    <source>
        <dbReference type="ARBA" id="ARBA00004496"/>
    </source>
</evidence>
<dbReference type="GO" id="GO:0000287">
    <property type="term" value="F:magnesium ion binding"/>
    <property type="evidence" value="ECO:0007669"/>
    <property type="project" value="UniProtKB-UniRule"/>
</dbReference>
<dbReference type="GO" id="GO:0005737">
    <property type="term" value="C:cytoplasm"/>
    <property type="evidence" value="ECO:0007669"/>
    <property type="project" value="UniProtKB-SubCell"/>
</dbReference>
<evidence type="ECO:0000256" key="18">
    <source>
        <dbReference type="HAMAP-Rule" id="MF_01631"/>
    </source>
</evidence>
<dbReference type="InterPro" id="IPR001451">
    <property type="entry name" value="Hexapep"/>
</dbReference>
<evidence type="ECO:0000256" key="8">
    <source>
        <dbReference type="ARBA" id="ARBA00022737"/>
    </source>
</evidence>
<feature type="binding site" evidence="18">
    <location>
        <position position="434"/>
    </location>
    <ligand>
        <name>acetyl-CoA</name>
        <dbReference type="ChEBI" id="CHEBI:57288"/>
    </ligand>
</feature>
<dbReference type="NCBIfam" id="TIGR01173">
    <property type="entry name" value="glmU"/>
    <property type="match status" value="1"/>
</dbReference>
<evidence type="ECO:0000256" key="16">
    <source>
        <dbReference type="ARBA" id="ARBA00048493"/>
    </source>
</evidence>
<dbReference type="InterPro" id="IPR025877">
    <property type="entry name" value="MobA-like_NTP_Trfase"/>
</dbReference>
<feature type="binding site" evidence="18">
    <location>
        <begin position="92"/>
        <end position="93"/>
    </location>
    <ligand>
        <name>UDP-N-acetyl-alpha-D-glucosamine</name>
        <dbReference type="ChEBI" id="CHEBI:57705"/>
    </ligand>
</feature>
<feature type="binding site" evidence="18">
    <location>
        <position position="238"/>
    </location>
    <ligand>
        <name>Mg(2+)</name>
        <dbReference type="ChEBI" id="CHEBI:18420"/>
    </ligand>
</feature>
<dbReference type="CDD" id="cd03353">
    <property type="entry name" value="LbH_GlmU_C"/>
    <property type="match status" value="1"/>
</dbReference>
<feature type="binding site" evidence="18">
    <location>
        <position position="371"/>
    </location>
    <ligand>
        <name>UDP-N-acetyl-alpha-D-glucosamine</name>
        <dbReference type="ChEBI" id="CHEBI:57705"/>
    </ligand>
</feature>
<dbReference type="EC" id="2.7.7.23" evidence="18"/>
<keyword evidence="12 18" id="KW-0511">Multifunctional enzyme</keyword>
<feature type="active site" description="Proton acceptor" evidence="18">
    <location>
        <position position="357"/>
    </location>
</feature>
<dbReference type="EC" id="2.3.1.157" evidence="18"/>
<feature type="region of interest" description="N-acetyltransferase" evidence="18">
    <location>
        <begin position="262"/>
        <end position="458"/>
    </location>
</feature>